<dbReference type="AlphaFoldDB" id="N8RFV8"/>
<reference evidence="2 3" key="1">
    <citation type="submission" date="2013-02" db="EMBL/GenBank/DDBJ databases">
        <title>The Genome Sequence of Acinetobacter parvus NIPH 1103.</title>
        <authorList>
            <consortium name="The Broad Institute Genome Sequencing Platform"/>
            <consortium name="The Broad Institute Genome Sequencing Center for Infectious Disease"/>
            <person name="Cerqueira G."/>
            <person name="Feldgarden M."/>
            <person name="Courvalin P."/>
            <person name="Perichon B."/>
            <person name="Grillot-Courvalin C."/>
            <person name="Clermont D."/>
            <person name="Rocha E."/>
            <person name="Yoon E.-J."/>
            <person name="Nemec A."/>
            <person name="Walker B."/>
            <person name="Young S.K."/>
            <person name="Zeng Q."/>
            <person name="Gargeya S."/>
            <person name="Fitzgerald M."/>
            <person name="Haas B."/>
            <person name="Abouelleil A."/>
            <person name="Alvarado L."/>
            <person name="Arachchi H.M."/>
            <person name="Berlin A.M."/>
            <person name="Chapman S.B."/>
            <person name="Dewar J."/>
            <person name="Goldberg J."/>
            <person name="Griggs A."/>
            <person name="Gujja S."/>
            <person name="Hansen M."/>
            <person name="Howarth C."/>
            <person name="Imamovic A."/>
            <person name="Larimer J."/>
            <person name="McCowan C."/>
            <person name="Murphy C."/>
            <person name="Neiman D."/>
            <person name="Pearson M."/>
            <person name="Priest M."/>
            <person name="Roberts A."/>
            <person name="Saif S."/>
            <person name="Shea T."/>
            <person name="Sisk P."/>
            <person name="Sykes S."/>
            <person name="Wortman J."/>
            <person name="Nusbaum C."/>
            <person name="Birren B."/>
        </authorList>
    </citation>
    <scope>NUCLEOTIDE SEQUENCE [LARGE SCALE GENOMIC DNA]</scope>
    <source>
        <strain evidence="2 3">NIPH 1103</strain>
    </source>
</reference>
<protein>
    <submittedName>
        <fullName evidence="2">Uncharacterized protein</fullName>
    </submittedName>
</protein>
<dbReference type="Proteomes" id="UP000018426">
    <property type="component" value="Unassembled WGS sequence"/>
</dbReference>
<organism evidence="2 3">
    <name type="scientific">Acinetobacter parvus NIPH 1103</name>
    <dbReference type="NCBI Taxonomy" id="1217671"/>
    <lineage>
        <taxon>Bacteria</taxon>
        <taxon>Pseudomonadati</taxon>
        <taxon>Pseudomonadota</taxon>
        <taxon>Gammaproteobacteria</taxon>
        <taxon>Moraxellales</taxon>
        <taxon>Moraxellaceae</taxon>
        <taxon>Acinetobacter</taxon>
    </lineage>
</organism>
<evidence type="ECO:0000256" key="1">
    <source>
        <dbReference type="SAM" id="SignalP"/>
    </source>
</evidence>
<evidence type="ECO:0000313" key="2">
    <source>
        <dbReference type="EMBL" id="ENU34293.1"/>
    </source>
</evidence>
<name>N8RFV8_9GAMM</name>
<comment type="caution">
    <text evidence="2">The sequence shown here is derived from an EMBL/GenBank/DDBJ whole genome shotgun (WGS) entry which is preliminary data.</text>
</comment>
<dbReference type="HOGENOM" id="CLU_1307923_0_0_6"/>
<dbReference type="PATRIC" id="fig|1217671.3.peg.748"/>
<evidence type="ECO:0000313" key="3">
    <source>
        <dbReference type="Proteomes" id="UP000018426"/>
    </source>
</evidence>
<keyword evidence="1" id="KW-0732">Signal</keyword>
<gene>
    <name evidence="2" type="ORF">F989_00766</name>
</gene>
<feature type="signal peptide" evidence="1">
    <location>
        <begin position="1"/>
        <end position="23"/>
    </location>
</feature>
<dbReference type="EMBL" id="APOL01000018">
    <property type="protein sequence ID" value="ENU34293.1"/>
    <property type="molecule type" value="Genomic_DNA"/>
</dbReference>
<feature type="chain" id="PRO_5004132199" evidence="1">
    <location>
        <begin position="24"/>
        <end position="210"/>
    </location>
</feature>
<accession>N8RFV8</accession>
<proteinExistence type="predicted"/>
<sequence>MMKKNYFLCFFVLLLMQASSVNACLVNNLKEKHMHLIQIGKNTILNGSPIQMYDLVSRSCSLECYMNFLDKKNIRFSKQGSLFYIAENDGTTIQIFSANQQSFSGRVVCPSKAKYKLLQTADYIKLPKATTDFQSEDYGEVNRTMVFKSFKRKDYQNLITQLQKRSKVSDVNDAFSYFDLGEGNEINLIFDARKSISTLVFVNIKKGSFK</sequence>